<keyword evidence="3" id="KW-0482">Metalloprotease</keyword>
<dbReference type="Proteomes" id="UP000305848">
    <property type="component" value="Unassembled WGS sequence"/>
</dbReference>
<proteinExistence type="predicted"/>
<dbReference type="GO" id="GO:0008237">
    <property type="term" value="F:metallopeptidase activity"/>
    <property type="evidence" value="ECO:0007669"/>
    <property type="project" value="UniProtKB-KW"/>
</dbReference>
<sequence>MNRDYPYTSLTISPLSQFGILLALFGAGFLLGGIATLLIAQAVLHLPLLQLGDALNKSDNLALLRWLQFAGTFCMFALPAFVFARIVNRRPLRYIGFNNHLNLRQLFIVLLLVFAALYAQSTFSELNQMIPLPDNLRNTFKHLDEQYTQQVMAMARMNNATDYILSLLMLALLPAIFEEMFFRGAMQQMFVKLFRNAFAGILLTSLIFSIAHFSFEGFLTRLFLGMMLGYIFYYGKNIWLNILAHFLNNAVVVTSIYMLSREGKLTAESMRDETYPVYVGILAIIAIFALFVFYKRECMNVVPAIAAQDSESENAFHIH</sequence>
<feature type="domain" description="CAAX prenyl protease 2/Lysostaphin resistance protein A-like" evidence="2">
    <location>
        <begin position="163"/>
        <end position="251"/>
    </location>
</feature>
<feature type="transmembrane region" description="Helical" evidence="1">
    <location>
        <begin position="242"/>
        <end position="260"/>
    </location>
</feature>
<dbReference type="AlphaFoldDB" id="A0A4U3KYB1"/>
<dbReference type="OrthoDB" id="1523022at2"/>
<keyword evidence="3" id="KW-0378">Hydrolase</keyword>
<dbReference type="RefSeq" id="WP_137262266.1">
    <property type="nucleotide sequence ID" value="NZ_SZQL01000010.1"/>
</dbReference>
<evidence type="ECO:0000313" key="4">
    <source>
        <dbReference type="Proteomes" id="UP000305848"/>
    </source>
</evidence>
<dbReference type="PANTHER" id="PTHR43592">
    <property type="entry name" value="CAAX AMINO TERMINAL PROTEASE"/>
    <property type="match status" value="1"/>
</dbReference>
<feature type="transmembrane region" description="Helical" evidence="1">
    <location>
        <begin position="163"/>
        <end position="181"/>
    </location>
</feature>
<dbReference type="PANTHER" id="PTHR43592:SF15">
    <property type="entry name" value="CAAX AMINO TERMINAL PROTEASE FAMILY PROTEIN"/>
    <property type="match status" value="1"/>
</dbReference>
<feature type="transmembrane region" description="Helical" evidence="1">
    <location>
        <begin position="218"/>
        <end position="235"/>
    </location>
</feature>
<feature type="transmembrane region" description="Helical" evidence="1">
    <location>
        <begin position="20"/>
        <end position="43"/>
    </location>
</feature>
<dbReference type="GO" id="GO:0004175">
    <property type="term" value="F:endopeptidase activity"/>
    <property type="evidence" value="ECO:0007669"/>
    <property type="project" value="UniProtKB-ARBA"/>
</dbReference>
<name>A0A4U3KYB1_9BACT</name>
<dbReference type="GO" id="GO:0006508">
    <property type="term" value="P:proteolysis"/>
    <property type="evidence" value="ECO:0007669"/>
    <property type="project" value="UniProtKB-KW"/>
</dbReference>
<feature type="transmembrane region" description="Helical" evidence="1">
    <location>
        <begin position="63"/>
        <end position="84"/>
    </location>
</feature>
<evidence type="ECO:0000259" key="2">
    <source>
        <dbReference type="Pfam" id="PF02517"/>
    </source>
</evidence>
<dbReference type="GO" id="GO:0080120">
    <property type="term" value="P:CAAX-box protein maturation"/>
    <property type="evidence" value="ECO:0007669"/>
    <property type="project" value="UniProtKB-ARBA"/>
</dbReference>
<feature type="transmembrane region" description="Helical" evidence="1">
    <location>
        <begin position="275"/>
        <end position="294"/>
    </location>
</feature>
<dbReference type="Pfam" id="PF02517">
    <property type="entry name" value="Rce1-like"/>
    <property type="match status" value="1"/>
</dbReference>
<keyword evidence="1" id="KW-0472">Membrane</keyword>
<evidence type="ECO:0000313" key="3">
    <source>
        <dbReference type="EMBL" id="TKK67701.1"/>
    </source>
</evidence>
<feature type="transmembrane region" description="Helical" evidence="1">
    <location>
        <begin position="193"/>
        <end position="212"/>
    </location>
</feature>
<reference evidence="3 4" key="1">
    <citation type="submission" date="2019-05" db="EMBL/GenBank/DDBJ databases">
        <title>Panacibacter sp. strain 17mud1-8 Genome sequencing and assembly.</title>
        <authorList>
            <person name="Chhetri G."/>
        </authorList>
    </citation>
    <scope>NUCLEOTIDE SEQUENCE [LARGE SCALE GENOMIC DNA]</scope>
    <source>
        <strain evidence="3 4">17mud1-8</strain>
    </source>
</reference>
<gene>
    <name evidence="3" type="ORF">FC093_13190</name>
</gene>
<protein>
    <submittedName>
        <fullName evidence="3">CPBP family intramembrane metalloprotease</fullName>
    </submittedName>
</protein>
<keyword evidence="4" id="KW-1185">Reference proteome</keyword>
<comment type="caution">
    <text evidence="3">The sequence shown here is derived from an EMBL/GenBank/DDBJ whole genome shotgun (WGS) entry which is preliminary data.</text>
</comment>
<accession>A0A4U3KYB1</accession>
<keyword evidence="3" id="KW-0645">Protease</keyword>
<dbReference type="InterPro" id="IPR003675">
    <property type="entry name" value="Rce1/LyrA-like_dom"/>
</dbReference>
<organism evidence="3 4">
    <name type="scientific">Ilyomonas limi</name>
    <dbReference type="NCBI Taxonomy" id="2575867"/>
    <lineage>
        <taxon>Bacteria</taxon>
        <taxon>Pseudomonadati</taxon>
        <taxon>Bacteroidota</taxon>
        <taxon>Chitinophagia</taxon>
        <taxon>Chitinophagales</taxon>
        <taxon>Chitinophagaceae</taxon>
        <taxon>Ilyomonas</taxon>
    </lineage>
</organism>
<feature type="transmembrane region" description="Helical" evidence="1">
    <location>
        <begin position="105"/>
        <end position="123"/>
    </location>
</feature>
<keyword evidence="1" id="KW-0812">Transmembrane</keyword>
<evidence type="ECO:0000256" key="1">
    <source>
        <dbReference type="SAM" id="Phobius"/>
    </source>
</evidence>
<keyword evidence="1" id="KW-1133">Transmembrane helix</keyword>
<dbReference type="EMBL" id="SZQL01000010">
    <property type="protein sequence ID" value="TKK67701.1"/>
    <property type="molecule type" value="Genomic_DNA"/>
</dbReference>